<comment type="similarity">
    <text evidence="3">Belongs to the KHG/KDPG aldolase family.</text>
</comment>
<dbReference type="NCBIfam" id="TIGR01182">
    <property type="entry name" value="eda"/>
    <property type="match status" value="1"/>
</dbReference>
<evidence type="ECO:0000256" key="2">
    <source>
        <dbReference type="ARBA" id="ARBA00004736"/>
    </source>
</evidence>
<keyword evidence="8" id="KW-0119">Carbohydrate metabolism</keyword>
<dbReference type="PANTHER" id="PTHR30246">
    <property type="entry name" value="2-KETO-3-DEOXY-6-PHOSPHOGLUCONATE ALDOLASE"/>
    <property type="match status" value="1"/>
</dbReference>
<dbReference type="EMBL" id="LLXS01000007">
    <property type="protein sequence ID" value="KRG44562.1"/>
    <property type="molecule type" value="Genomic_DNA"/>
</dbReference>
<evidence type="ECO:0000313" key="9">
    <source>
        <dbReference type="EMBL" id="KRG44562.1"/>
    </source>
</evidence>
<keyword evidence="10" id="KW-1185">Reference proteome</keyword>
<comment type="pathway">
    <text evidence="2">Carbohydrate acid metabolism; 2-dehydro-3-deoxy-D-gluconate degradation; D-glyceraldehyde 3-phosphate and pyruvate from 2-dehydro-3-deoxy-D-gluconate: step 2/2.</text>
</comment>
<dbReference type="PROSITE" id="PS00160">
    <property type="entry name" value="ALDOLASE_KDPG_KHG_2"/>
    <property type="match status" value="1"/>
</dbReference>
<organism evidence="9 10">
    <name type="scientific">Stenotrophomonas pictorum JCM 9942</name>
    <dbReference type="NCBI Taxonomy" id="1236960"/>
    <lineage>
        <taxon>Bacteria</taxon>
        <taxon>Pseudomonadati</taxon>
        <taxon>Pseudomonadota</taxon>
        <taxon>Gammaproteobacteria</taxon>
        <taxon>Lysobacterales</taxon>
        <taxon>Lysobacteraceae</taxon>
        <taxon>Stenotrophomonas</taxon>
    </lineage>
</organism>
<evidence type="ECO:0000256" key="1">
    <source>
        <dbReference type="ARBA" id="ARBA00000654"/>
    </source>
</evidence>
<protein>
    <recommendedName>
        <fullName evidence="5">2-dehydro-3-deoxy-phosphogluconate aldolase</fullName>
        <ecNumber evidence="5">4.1.2.14</ecNumber>
    </recommendedName>
</protein>
<dbReference type="GO" id="GO:0008675">
    <property type="term" value="F:2-dehydro-3-deoxy-phosphogluconate aldolase activity"/>
    <property type="evidence" value="ECO:0007669"/>
    <property type="project" value="UniProtKB-EC"/>
</dbReference>
<dbReference type="InterPro" id="IPR000887">
    <property type="entry name" value="Aldlse_KDPG_KHG"/>
</dbReference>
<dbReference type="Proteomes" id="UP000050836">
    <property type="component" value="Unassembled WGS sequence"/>
</dbReference>
<dbReference type="InterPro" id="IPR013785">
    <property type="entry name" value="Aldolase_TIM"/>
</dbReference>
<evidence type="ECO:0000256" key="8">
    <source>
        <dbReference type="ARBA" id="ARBA00023277"/>
    </source>
</evidence>
<accession>A0A0R0AQ49</accession>
<dbReference type="AlphaFoldDB" id="A0A0R0AQ49"/>
<dbReference type="PROSITE" id="PS00159">
    <property type="entry name" value="ALDOLASE_KDPG_KHG_1"/>
    <property type="match status" value="1"/>
</dbReference>
<evidence type="ECO:0000256" key="7">
    <source>
        <dbReference type="ARBA" id="ARBA00023270"/>
    </source>
</evidence>
<evidence type="ECO:0000256" key="4">
    <source>
        <dbReference type="ARBA" id="ARBA00011233"/>
    </source>
</evidence>
<evidence type="ECO:0000313" key="10">
    <source>
        <dbReference type="Proteomes" id="UP000050836"/>
    </source>
</evidence>
<dbReference type="PANTHER" id="PTHR30246:SF1">
    <property type="entry name" value="2-DEHYDRO-3-DEOXY-6-PHOSPHOGALACTONATE ALDOLASE-RELATED"/>
    <property type="match status" value="1"/>
</dbReference>
<dbReference type="Gene3D" id="3.20.20.70">
    <property type="entry name" value="Aldolase class I"/>
    <property type="match status" value="1"/>
</dbReference>
<sequence>MSGADPRVRAILKLAPVIPVFTPNDIDDAVQVANALFRGGLPVIEVTLRTPRAMDAIKAMVEAVPEAVIGAGTVLEGRQLEQLKAVGGRFAVSPGATDRLYAAARDVDLPFLPGVATSSELMRGLEHGLDTFKFFPAMQAGGAAMLSAWNGPFGDVRFCPTGGISAQTAPQFLHLPNVLCVGGSWLTTGELLQSRDWARIEQLAREAAVLAG</sequence>
<keyword evidence="7" id="KW-0704">Schiff base</keyword>
<name>A0A0R0AQ49_9GAMM</name>
<dbReference type="InterPro" id="IPR031338">
    <property type="entry name" value="KDPG/KHG_AS_2"/>
</dbReference>
<reference evidence="9 10" key="1">
    <citation type="submission" date="2015-10" db="EMBL/GenBank/DDBJ databases">
        <title>Genome sequencing and analysis of members of genus Stenotrophomonas.</title>
        <authorList>
            <person name="Patil P.P."/>
            <person name="Midha S."/>
            <person name="Patil P.B."/>
        </authorList>
    </citation>
    <scope>NUCLEOTIDE SEQUENCE [LARGE SCALE GENOMIC DNA]</scope>
    <source>
        <strain evidence="9 10">JCM 9942</strain>
    </source>
</reference>
<dbReference type="CDD" id="cd00452">
    <property type="entry name" value="KDPG_aldolase"/>
    <property type="match status" value="1"/>
</dbReference>
<evidence type="ECO:0000256" key="6">
    <source>
        <dbReference type="ARBA" id="ARBA00023239"/>
    </source>
</evidence>
<comment type="catalytic activity">
    <reaction evidence="1">
        <text>2-dehydro-3-deoxy-6-phospho-D-gluconate = D-glyceraldehyde 3-phosphate + pyruvate</text>
        <dbReference type="Rhea" id="RHEA:17089"/>
        <dbReference type="ChEBI" id="CHEBI:15361"/>
        <dbReference type="ChEBI" id="CHEBI:57569"/>
        <dbReference type="ChEBI" id="CHEBI:59776"/>
        <dbReference type="EC" id="4.1.2.14"/>
    </reaction>
</comment>
<dbReference type="NCBIfam" id="NF004325">
    <property type="entry name" value="PRK05718.1"/>
    <property type="match status" value="1"/>
</dbReference>
<evidence type="ECO:0000256" key="5">
    <source>
        <dbReference type="ARBA" id="ARBA00013063"/>
    </source>
</evidence>
<comment type="subunit">
    <text evidence="4">Homotrimer.</text>
</comment>
<evidence type="ECO:0000256" key="3">
    <source>
        <dbReference type="ARBA" id="ARBA00006906"/>
    </source>
</evidence>
<comment type="caution">
    <text evidence="9">The sequence shown here is derived from an EMBL/GenBank/DDBJ whole genome shotgun (WGS) entry which is preliminary data.</text>
</comment>
<dbReference type="SUPFAM" id="SSF51569">
    <property type="entry name" value="Aldolase"/>
    <property type="match status" value="1"/>
</dbReference>
<keyword evidence="6" id="KW-0456">Lyase</keyword>
<dbReference type="EC" id="4.1.2.14" evidence="5"/>
<dbReference type="InterPro" id="IPR031337">
    <property type="entry name" value="KDPG/KHG_AS_1"/>
</dbReference>
<dbReference type="RefSeq" id="WP_057505720.1">
    <property type="nucleotide sequence ID" value="NZ_LLXS01000007.1"/>
</dbReference>
<proteinExistence type="inferred from homology"/>
<dbReference type="Pfam" id="PF01081">
    <property type="entry name" value="Aldolase"/>
    <property type="match status" value="1"/>
</dbReference>
<gene>
    <name evidence="9" type="ORF">ARC78_05295</name>
</gene>